<evidence type="ECO:0000256" key="4">
    <source>
        <dbReference type="ARBA" id="ARBA00022692"/>
    </source>
</evidence>
<accession>A0A928Q4V7</accession>
<evidence type="ECO:0000256" key="3">
    <source>
        <dbReference type="ARBA" id="ARBA00022475"/>
    </source>
</evidence>
<feature type="transmembrane region" description="Helical" evidence="11">
    <location>
        <begin position="29"/>
        <end position="47"/>
    </location>
</feature>
<evidence type="ECO:0000256" key="8">
    <source>
        <dbReference type="ARBA" id="ARBA00023186"/>
    </source>
</evidence>
<feature type="region of interest" description="Disordered" evidence="10">
    <location>
        <begin position="319"/>
        <end position="370"/>
    </location>
</feature>
<evidence type="ECO:0000259" key="12">
    <source>
        <dbReference type="Pfam" id="PF02096"/>
    </source>
</evidence>
<dbReference type="GO" id="GO:0051205">
    <property type="term" value="P:protein insertion into membrane"/>
    <property type="evidence" value="ECO:0007669"/>
    <property type="project" value="TreeGrafter"/>
</dbReference>
<evidence type="ECO:0000256" key="1">
    <source>
        <dbReference type="ARBA" id="ARBA00004651"/>
    </source>
</evidence>
<dbReference type="CDD" id="cd20070">
    <property type="entry name" value="5TM_YidC_Alb3"/>
    <property type="match status" value="1"/>
</dbReference>
<gene>
    <name evidence="13" type="ORF">E7512_12515</name>
</gene>
<name>A0A928Q4V7_9FIRM</name>
<dbReference type="RefSeq" id="WP_020074587.1">
    <property type="nucleotide sequence ID" value="NZ_SVNY01000007.1"/>
</dbReference>
<comment type="subcellular location">
    <subcellularLocation>
        <location evidence="1">Cell membrane</location>
        <topology evidence="1">Multi-pass membrane protein</topology>
    </subcellularLocation>
    <subcellularLocation>
        <location evidence="9">Membrane</location>
        <topology evidence="9">Multi-pass membrane protein</topology>
    </subcellularLocation>
</comment>
<evidence type="ECO:0000256" key="2">
    <source>
        <dbReference type="ARBA" id="ARBA00022448"/>
    </source>
</evidence>
<evidence type="ECO:0000313" key="13">
    <source>
        <dbReference type="EMBL" id="MBE6834376.1"/>
    </source>
</evidence>
<dbReference type="InterPro" id="IPR047196">
    <property type="entry name" value="YidC_ALB_C"/>
</dbReference>
<dbReference type="InterPro" id="IPR028055">
    <property type="entry name" value="YidC/Oxa/ALB_C"/>
</dbReference>
<feature type="transmembrane region" description="Helical" evidence="11">
    <location>
        <begin position="89"/>
        <end position="112"/>
    </location>
</feature>
<evidence type="ECO:0000256" key="5">
    <source>
        <dbReference type="ARBA" id="ARBA00022927"/>
    </source>
</evidence>
<keyword evidence="6 11" id="KW-1133">Transmembrane helix</keyword>
<dbReference type="NCBIfam" id="TIGR03592">
    <property type="entry name" value="yidC_oxa1_cterm"/>
    <property type="match status" value="1"/>
</dbReference>
<organism evidence="13 14">
    <name type="scientific">Faecalispora sporosphaeroides</name>
    <dbReference type="NCBI Taxonomy" id="1549"/>
    <lineage>
        <taxon>Bacteria</taxon>
        <taxon>Bacillati</taxon>
        <taxon>Bacillota</taxon>
        <taxon>Clostridia</taxon>
        <taxon>Eubacteriales</taxon>
        <taxon>Oscillospiraceae</taxon>
        <taxon>Faecalispora</taxon>
    </lineage>
</organism>
<feature type="domain" description="Membrane insertase YidC/Oxa/ALB C-terminal" evidence="12">
    <location>
        <begin position="26"/>
        <end position="289"/>
    </location>
</feature>
<dbReference type="PANTHER" id="PTHR12428">
    <property type="entry name" value="OXA1"/>
    <property type="match status" value="1"/>
</dbReference>
<dbReference type="GO" id="GO:0032977">
    <property type="term" value="F:membrane insertase activity"/>
    <property type="evidence" value="ECO:0007669"/>
    <property type="project" value="InterPro"/>
</dbReference>
<protein>
    <submittedName>
        <fullName evidence="13">YidC/Oxa1 family membrane protein insertase</fullName>
    </submittedName>
</protein>
<feature type="transmembrane region" description="Helical" evidence="11">
    <location>
        <begin position="7"/>
        <end position="23"/>
    </location>
</feature>
<reference evidence="13" key="1">
    <citation type="submission" date="2019-04" db="EMBL/GenBank/DDBJ databases">
        <title>Evolution of Biomass-Degrading Anaerobic Consortia Revealed by Metagenomics.</title>
        <authorList>
            <person name="Peng X."/>
        </authorList>
    </citation>
    <scope>NUCLEOTIDE SEQUENCE</scope>
    <source>
        <strain evidence="13">SIG551</strain>
    </source>
</reference>
<dbReference type="PANTHER" id="PTHR12428:SF65">
    <property type="entry name" value="CYTOCHROME C OXIDASE ASSEMBLY PROTEIN COX18, MITOCHONDRIAL"/>
    <property type="match status" value="1"/>
</dbReference>
<feature type="compositionally biased region" description="Basic and acidic residues" evidence="10">
    <location>
        <begin position="333"/>
        <end position="351"/>
    </location>
</feature>
<evidence type="ECO:0000256" key="9">
    <source>
        <dbReference type="RuleBase" id="RU003945"/>
    </source>
</evidence>
<keyword evidence="7 11" id="KW-0472">Membrane</keyword>
<dbReference type="InterPro" id="IPR001708">
    <property type="entry name" value="YidC/ALB3/OXA1/COX18"/>
</dbReference>
<dbReference type="GO" id="GO:0005886">
    <property type="term" value="C:plasma membrane"/>
    <property type="evidence" value="ECO:0007669"/>
    <property type="project" value="UniProtKB-SubCell"/>
</dbReference>
<evidence type="ECO:0000256" key="10">
    <source>
        <dbReference type="SAM" id="MobiDB-lite"/>
    </source>
</evidence>
<comment type="caution">
    <text evidence="13">The sequence shown here is derived from an EMBL/GenBank/DDBJ whole genome shotgun (WGS) entry which is preliminary data.</text>
</comment>
<dbReference type="AlphaFoldDB" id="A0A928Q4V7"/>
<feature type="transmembrane region" description="Helical" evidence="11">
    <location>
        <begin position="216"/>
        <end position="233"/>
    </location>
</feature>
<keyword evidence="5" id="KW-0653">Protein transport</keyword>
<sequence length="370" mass="41222">MVAIGNFFGSFLGYLLWIFYQIFKNYGVAIILFTVVLKIVMFPFSINQQKSMAANTKLSAKQKELQKKYGNDRIKMNEEMQKLYEKEGYNPASGCLPMLIPFPIMIGLYYTVINPLSNALHLGKEAVTQAVSILQTVPGISGSFTYQNGFYNEMEIVRHFSVLRPYLTMFTDDELSKIQSLSSGFNFLGLNLLGTPTDTSVTSFFGKLVSMFQTNLWLIPVLCLVSSIVTQIITTRLQPAMQQQQQGCMKWMLYGLPAISAVFAMSVPAAVGFYWIISTLTSLIQVLLVHAFFSPASLTAKAEAQRVALLELEEAAKEPLPSHLRQFSAGKSDLQESRKDEQPAVKKESGQKKKSGKSTGGQDSYLGKKK</sequence>
<comment type="similarity">
    <text evidence="9">Belongs to the OXA1/ALB3/YidC family.</text>
</comment>
<feature type="transmembrane region" description="Helical" evidence="11">
    <location>
        <begin position="253"/>
        <end position="277"/>
    </location>
</feature>
<dbReference type="GO" id="GO:0015031">
    <property type="term" value="P:protein transport"/>
    <property type="evidence" value="ECO:0007669"/>
    <property type="project" value="UniProtKB-KW"/>
</dbReference>
<dbReference type="EMBL" id="SVNY01000007">
    <property type="protein sequence ID" value="MBE6834376.1"/>
    <property type="molecule type" value="Genomic_DNA"/>
</dbReference>
<keyword evidence="2" id="KW-0813">Transport</keyword>
<proteinExistence type="inferred from homology"/>
<evidence type="ECO:0000256" key="6">
    <source>
        <dbReference type="ARBA" id="ARBA00022989"/>
    </source>
</evidence>
<keyword evidence="3" id="KW-1003">Cell membrane</keyword>
<evidence type="ECO:0000313" key="14">
    <source>
        <dbReference type="Proteomes" id="UP000754750"/>
    </source>
</evidence>
<evidence type="ECO:0000256" key="7">
    <source>
        <dbReference type="ARBA" id="ARBA00023136"/>
    </source>
</evidence>
<keyword evidence="8" id="KW-0143">Chaperone</keyword>
<dbReference type="Pfam" id="PF02096">
    <property type="entry name" value="60KD_IMP"/>
    <property type="match status" value="1"/>
</dbReference>
<dbReference type="Proteomes" id="UP000754750">
    <property type="component" value="Unassembled WGS sequence"/>
</dbReference>
<evidence type="ECO:0000256" key="11">
    <source>
        <dbReference type="SAM" id="Phobius"/>
    </source>
</evidence>
<keyword evidence="4 9" id="KW-0812">Transmembrane</keyword>